<dbReference type="PROSITE" id="PS50943">
    <property type="entry name" value="HTH_CROC1"/>
    <property type="match status" value="1"/>
</dbReference>
<evidence type="ECO:0000256" key="3">
    <source>
        <dbReference type="ARBA" id="ARBA00023163"/>
    </source>
</evidence>
<protein>
    <submittedName>
        <fullName evidence="6">Transcriptional regulator</fullName>
    </submittedName>
</protein>
<keyword evidence="2" id="KW-0238">DNA-binding</keyword>
<keyword evidence="3" id="KW-0804">Transcription</keyword>
<feature type="region of interest" description="Disordered" evidence="4">
    <location>
        <begin position="1"/>
        <end position="29"/>
    </location>
</feature>
<name>A0ABY5QSX3_9HYPH</name>
<gene>
    <name evidence="6" type="ORF">IHQ72_25590</name>
</gene>
<evidence type="ECO:0000256" key="4">
    <source>
        <dbReference type="SAM" id="MobiDB-lite"/>
    </source>
</evidence>
<dbReference type="Pfam" id="PF01381">
    <property type="entry name" value="HTH_3"/>
    <property type="match status" value="1"/>
</dbReference>
<dbReference type="InterPro" id="IPR010982">
    <property type="entry name" value="Lambda_DNA-bd_dom_sf"/>
</dbReference>
<evidence type="ECO:0000313" key="6">
    <source>
        <dbReference type="EMBL" id="UVC14029.1"/>
    </source>
</evidence>
<dbReference type="PANTHER" id="PTHR36511">
    <property type="entry name" value="MERR FAMILY BACTERIAL REGULATORY PROTEIN"/>
    <property type="match status" value="1"/>
</dbReference>
<proteinExistence type="predicted"/>
<dbReference type="Gene3D" id="1.10.260.40">
    <property type="entry name" value="lambda repressor-like DNA-binding domains"/>
    <property type="match status" value="1"/>
</dbReference>
<keyword evidence="1" id="KW-0805">Transcription regulation</keyword>
<sequence length="111" mass="11983">MEPEPPMNAGAPDPTVNQNSPARASRAGDRVAASLSSARVIPWRAPTSVDVRGIRNKLGMSQKEFAACFGLKLESLRNWEQGTRVPETAARVLFTIIDREPDAVKKALAIG</sequence>
<evidence type="ECO:0000256" key="2">
    <source>
        <dbReference type="ARBA" id="ARBA00023125"/>
    </source>
</evidence>
<feature type="domain" description="HTH cro/C1-type" evidence="5">
    <location>
        <begin position="51"/>
        <end position="86"/>
    </location>
</feature>
<organism evidence="6 7">
    <name type="scientific">Mesorhizobium onobrychidis</name>
    <dbReference type="NCBI Taxonomy" id="2775404"/>
    <lineage>
        <taxon>Bacteria</taxon>
        <taxon>Pseudomonadati</taxon>
        <taxon>Pseudomonadota</taxon>
        <taxon>Alphaproteobacteria</taxon>
        <taxon>Hyphomicrobiales</taxon>
        <taxon>Phyllobacteriaceae</taxon>
        <taxon>Mesorhizobium</taxon>
    </lineage>
</organism>
<dbReference type="InterPro" id="IPR052359">
    <property type="entry name" value="HTH-type_reg/antitoxin"/>
</dbReference>
<reference evidence="6" key="1">
    <citation type="submission" date="2020-09" db="EMBL/GenBank/DDBJ databases">
        <title>Rhizobia associated with sainfoin plants.</title>
        <authorList>
            <person name="Asharfi S."/>
            <person name="Kuzmanovic N."/>
            <person name="Bunk B."/>
            <person name="Sproeer C."/>
            <person name="Becker M."/>
            <person name="Thuenen T."/>
        </authorList>
    </citation>
    <scope>NUCLEOTIDE SEQUENCE</scope>
    <source>
        <strain evidence="6">OM4</strain>
    </source>
</reference>
<dbReference type="EMBL" id="CP062229">
    <property type="protein sequence ID" value="UVC14029.1"/>
    <property type="molecule type" value="Genomic_DNA"/>
</dbReference>
<dbReference type="CDD" id="cd00093">
    <property type="entry name" value="HTH_XRE"/>
    <property type="match status" value="1"/>
</dbReference>
<dbReference type="PANTHER" id="PTHR36511:SF4">
    <property type="entry name" value="ANTITOXIN MQSA"/>
    <property type="match status" value="1"/>
</dbReference>
<evidence type="ECO:0000259" key="5">
    <source>
        <dbReference type="PROSITE" id="PS50943"/>
    </source>
</evidence>
<evidence type="ECO:0000256" key="1">
    <source>
        <dbReference type="ARBA" id="ARBA00023015"/>
    </source>
</evidence>
<evidence type="ECO:0000313" key="7">
    <source>
        <dbReference type="Proteomes" id="UP001058098"/>
    </source>
</evidence>
<accession>A0ABY5QSX3</accession>
<dbReference type="Proteomes" id="UP001058098">
    <property type="component" value="Chromosome"/>
</dbReference>
<dbReference type="InterPro" id="IPR001387">
    <property type="entry name" value="Cro/C1-type_HTH"/>
</dbReference>
<keyword evidence="7" id="KW-1185">Reference proteome</keyword>
<dbReference type="SUPFAM" id="SSF47413">
    <property type="entry name" value="lambda repressor-like DNA-binding domains"/>
    <property type="match status" value="1"/>
</dbReference>
<dbReference type="RefSeq" id="WP_258118124.1">
    <property type="nucleotide sequence ID" value="NZ_CP062229.1"/>
</dbReference>